<dbReference type="EMBL" id="AZMM01014929">
    <property type="protein sequence ID" value="ETJ30553.1"/>
    <property type="molecule type" value="Genomic_DNA"/>
</dbReference>
<evidence type="ECO:0000313" key="1">
    <source>
        <dbReference type="EMBL" id="ETJ30553.1"/>
    </source>
</evidence>
<proteinExistence type="predicted"/>
<reference evidence="1" key="1">
    <citation type="submission" date="2013-12" db="EMBL/GenBank/DDBJ databases">
        <title>A Varibaculum cambriense genome reconstructed from a premature infant gut community with otherwise low bacterial novelty that shifts toward anaerobic metabolism during the third week of life.</title>
        <authorList>
            <person name="Brown C.T."/>
            <person name="Sharon I."/>
            <person name="Thomas B.C."/>
            <person name="Castelle C.J."/>
            <person name="Morowitz M.J."/>
            <person name="Banfield J.F."/>
        </authorList>
    </citation>
    <scope>NUCLEOTIDE SEQUENCE</scope>
</reference>
<feature type="non-terminal residue" evidence="1">
    <location>
        <position position="82"/>
    </location>
</feature>
<sequence>KFAFISNGVAITTPPAGQGSPKDGTGAVTLTKDGLNNGGNKVVNMASGYAEGEDINNIADNSSSLTNGANIGDLKKGIDGLK</sequence>
<dbReference type="AlphaFoldDB" id="W1XJL0"/>
<feature type="non-terminal residue" evidence="1">
    <location>
        <position position="1"/>
    </location>
</feature>
<gene>
    <name evidence="1" type="ORF">Q604_UNBC14929G0001</name>
</gene>
<organism evidence="1">
    <name type="scientific">human gut metagenome</name>
    <dbReference type="NCBI Taxonomy" id="408170"/>
    <lineage>
        <taxon>unclassified sequences</taxon>
        <taxon>metagenomes</taxon>
        <taxon>organismal metagenomes</taxon>
    </lineage>
</organism>
<protein>
    <submittedName>
        <fullName evidence="1">Hemagglutinin</fullName>
    </submittedName>
</protein>
<name>W1XJL0_9ZZZZ</name>
<comment type="caution">
    <text evidence="1">The sequence shown here is derived from an EMBL/GenBank/DDBJ whole genome shotgun (WGS) entry which is preliminary data.</text>
</comment>
<accession>W1XJL0</accession>